<evidence type="ECO:0000313" key="3">
    <source>
        <dbReference type="EMBL" id="QOT81150.1"/>
    </source>
</evidence>
<sequence>MSLNAPAGIPPDVATRAVEWLLALQAEDATGATKLAWQQWLKAHPDHARAWQRIEAVNGRLRALSSPHASAVAHATLAPPRSPRRREAVKTLALLVFAGGGAWMVQERAPWREWVADERTRVGERRTVALADGTVVSLNTDSAFNVRFSPAERRVRLLAGEVMVATGKDGGAGARPFILETAHGELLPLGTRFTVRLQPDASRVAVFEGAVAVRPRDGHGLARTLQAGEQARFTGTAIGEPEQANDADTAWVDNMLVASGMRLDRFLAELGRHRPGLLHCDPAIAGLRVSGTYPLADTDRVLDMLRTTLPVEIRFMTRYWATVRPARS</sequence>
<accession>A0A643FZG0</accession>
<dbReference type="PANTHER" id="PTHR30273:SF2">
    <property type="entry name" value="PROTEIN FECR"/>
    <property type="match status" value="1"/>
</dbReference>
<dbReference type="Pfam" id="PF04773">
    <property type="entry name" value="FecR"/>
    <property type="match status" value="1"/>
</dbReference>
<dbReference type="Proteomes" id="UP000397656">
    <property type="component" value="Chromosome 2"/>
</dbReference>
<dbReference type="PIRSF" id="PIRSF018266">
    <property type="entry name" value="FecR"/>
    <property type="match status" value="1"/>
</dbReference>
<evidence type="ECO:0000259" key="2">
    <source>
        <dbReference type="Pfam" id="PF16220"/>
    </source>
</evidence>
<dbReference type="PANTHER" id="PTHR30273">
    <property type="entry name" value="PERIPLASMIC SIGNAL SENSOR AND SIGMA FACTOR ACTIVATOR FECR-RELATED"/>
    <property type="match status" value="1"/>
</dbReference>
<feature type="domain" description="FecR N-terminal" evidence="2">
    <location>
        <begin position="17"/>
        <end position="57"/>
    </location>
</feature>
<reference evidence="3 4" key="1">
    <citation type="submission" date="2020-10" db="EMBL/GenBank/DDBJ databases">
        <title>Complete genome sequence of Cupriavidus basilensis CCUG 49340T.</title>
        <authorList>
            <person name="Salva-Serra F."/>
            <person name="Donoso R.A."/>
            <person name="Cho K.H."/>
            <person name="Yoo J.A."/>
            <person name="Lee K."/>
            <person name="Yoon S.-H."/>
            <person name="Perez-Pantoja D."/>
            <person name="Moore E.R.B."/>
        </authorList>
    </citation>
    <scope>NUCLEOTIDE SEQUENCE [LARGE SCALE GENOMIC DNA]</scope>
    <source>
        <strain evidence="4">CCUG 49340</strain>
    </source>
</reference>
<organism evidence="3 4">
    <name type="scientific">Cupriavidus basilensis</name>
    <dbReference type="NCBI Taxonomy" id="68895"/>
    <lineage>
        <taxon>Bacteria</taxon>
        <taxon>Pseudomonadati</taxon>
        <taxon>Pseudomonadota</taxon>
        <taxon>Betaproteobacteria</taxon>
        <taxon>Burkholderiales</taxon>
        <taxon>Burkholderiaceae</taxon>
        <taxon>Cupriavidus</taxon>
    </lineage>
</organism>
<dbReference type="InterPro" id="IPR032623">
    <property type="entry name" value="FecR_N"/>
</dbReference>
<proteinExistence type="predicted"/>
<dbReference type="RefSeq" id="WP_150984612.1">
    <property type="nucleotide sequence ID" value="NZ_CP062804.1"/>
</dbReference>
<dbReference type="AlphaFoldDB" id="A0A643FZG0"/>
<dbReference type="InterPro" id="IPR006860">
    <property type="entry name" value="FecR"/>
</dbReference>
<dbReference type="InterPro" id="IPR012373">
    <property type="entry name" value="Ferrdict_sens_TM"/>
</dbReference>
<name>A0A643FZG0_9BURK</name>
<dbReference type="Pfam" id="PF16220">
    <property type="entry name" value="DUF4880"/>
    <property type="match status" value="1"/>
</dbReference>
<evidence type="ECO:0000259" key="1">
    <source>
        <dbReference type="Pfam" id="PF04773"/>
    </source>
</evidence>
<dbReference type="GeneID" id="98404751"/>
<feature type="domain" description="FecR protein" evidence="1">
    <location>
        <begin position="118"/>
        <end position="211"/>
    </location>
</feature>
<evidence type="ECO:0000313" key="4">
    <source>
        <dbReference type="Proteomes" id="UP000397656"/>
    </source>
</evidence>
<dbReference type="GO" id="GO:0016989">
    <property type="term" value="F:sigma factor antagonist activity"/>
    <property type="evidence" value="ECO:0007669"/>
    <property type="project" value="TreeGrafter"/>
</dbReference>
<protein>
    <submittedName>
        <fullName evidence="3">FecR domain-containing protein</fullName>
    </submittedName>
</protein>
<gene>
    <name evidence="3" type="ORF">F7R26_027775</name>
</gene>
<dbReference type="Gene3D" id="2.60.120.1440">
    <property type="match status" value="1"/>
</dbReference>
<dbReference type="EMBL" id="CP062804">
    <property type="protein sequence ID" value="QOT81150.1"/>
    <property type="molecule type" value="Genomic_DNA"/>
</dbReference>